<organism evidence="2 3">
    <name type="scientific">Mycobacteroides abscessus</name>
    <dbReference type="NCBI Taxonomy" id="36809"/>
    <lineage>
        <taxon>Bacteria</taxon>
        <taxon>Bacillati</taxon>
        <taxon>Actinomycetota</taxon>
        <taxon>Actinomycetes</taxon>
        <taxon>Mycobacteriales</taxon>
        <taxon>Mycobacteriaceae</taxon>
        <taxon>Mycobacteroides</taxon>
    </lineage>
</organism>
<dbReference type="PROSITE" id="PS50943">
    <property type="entry name" value="HTH_CROC1"/>
    <property type="match status" value="1"/>
</dbReference>
<evidence type="ECO:0000313" key="2">
    <source>
        <dbReference type="EMBL" id="CPV57604.1"/>
    </source>
</evidence>
<dbReference type="GO" id="GO:0003677">
    <property type="term" value="F:DNA binding"/>
    <property type="evidence" value="ECO:0007669"/>
    <property type="project" value="InterPro"/>
</dbReference>
<dbReference type="RefSeq" id="WP_016343023.1">
    <property type="nucleotide sequence ID" value="NZ_AP022621.1"/>
</dbReference>
<dbReference type="Gene3D" id="1.10.260.40">
    <property type="entry name" value="lambda repressor-like DNA-binding domains"/>
    <property type="match status" value="1"/>
</dbReference>
<feature type="domain" description="HTH cro/C1-type" evidence="1">
    <location>
        <begin position="155"/>
        <end position="190"/>
    </location>
</feature>
<gene>
    <name evidence="2" type="primary">espR_1</name>
    <name evidence="2" type="ORF">ERS075579_02939</name>
</gene>
<accession>A0A0U1BCQ8</accession>
<dbReference type="InterPro" id="IPR001387">
    <property type="entry name" value="Cro/C1-type_HTH"/>
</dbReference>
<sequence>MTNDFDPDPYLETVQSIGLANHRLIAQLDAEASQIQQRAADGEDRSWIWDDLKVWRRRVDAFQAQLRRDTTALGRLIDANRRIKGSDQTADISTSKLDYSADSNRNTLHPFKDSRSQEEFVSRLNRVFAVLHSPGRGPYSNSEFLIFMRTGGTVVSAPYLSQLRNGQRGRPSLQALESIAHAFRIDVRYFIDSGYADELESDLSALELAHNPTAAELTSKLLELPESVRDQLLADAESFDRRNQTATS</sequence>
<dbReference type="InterPro" id="IPR010982">
    <property type="entry name" value="Lambda_DNA-bd_dom_sf"/>
</dbReference>
<dbReference type="EMBL" id="CSWP01000005">
    <property type="protein sequence ID" value="CPV57604.1"/>
    <property type="molecule type" value="Genomic_DNA"/>
</dbReference>
<dbReference type="AlphaFoldDB" id="A0A0U1BCQ8"/>
<name>A0A0U1BCQ8_9MYCO</name>
<dbReference type="Proteomes" id="UP000045782">
    <property type="component" value="Unassembled WGS sequence"/>
</dbReference>
<reference evidence="2 3" key="1">
    <citation type="submission" date="2015-03" db="EMBL/GenBank/DDBJ databases">
        <authorList>
            <person name="Murphy D."/>
        </authorList>
    </citation>
    <scope>NUCLEOTIDE SEQUENCE [LARGE SCALE GENOMIC DNA]</scope>
    <source>
        <strain evidence="2 3">PAP088</strain>
    </source>
</reference>
<evidence type="ECO:0000313" key="3">
    <source>
        <dbReference type="Proteomes" id="UP000045782"/>
    </source>
</evidence>
<protein>
    <submittedName>
        <fullName evidence="2">ESX-1 secretion-associated regulator EspR</fullName>
    </submittedName>
</protein>
<evidence type="ECO:0000259" key="1">
    <source>
        <dbReference type="PROSITE" id="PS50943"/>
    </source>
</evidence>
<proteinExistence type="predicted"/>